<dbReference type="SUPFAM" id="SSF109993">
    <property type="entry name" value="VPS9 domain"/>
    <property type="match status" value="1"/>
</dbReference>
<dbReference type="PANTHER" id="PTHR23101">
    <property type="entry name" value="RAB GDP/GTP EXCHANGE FACTOR"/>
    <property type="match status" value="1"/>
</dbReference>
<dbReference type="PANTHER" id="PTHR23101:SF25">
    <property type="entry name" value="GTPASE-ACTIVATING PROTEIN AND VPS9 DOMAIN-CONTAINING PROTEIN 1"/>
    <property type="match status" value="1"/>
</dbReference>
<evidence type="ECO:0000259" key="3">
    <source>
        <dbReference type="PROSITE" id="PS51205"/>
    </source>
</evidence>
<dbReference type="Proteomes" id="UP000325113">
    <property type="component" value="Unassembled WGS sequence"/>
</dbReference>
<feature type="region of interest" description="Disordered" evidence="2">
    <location>
        <begin position="346"/>
        <end position="408"/>
    </location>
</feature>
<feature type="region of interest" description="Disordered" evidence="2">
    <location>
        <begin position="480"/>
        <end position="539"/>
    </location>
</feature>
<dbReference type="AlphaFoldDB" id="A0A5A8CSB6"/>
<name>A0A5A8CSB6_CAFRO</name>
<keyword evidence="1" id="KW-0175">Coiled coil</keyword>
<accession>A0A5A8CSB6</accession>
<dbReference type="GO" id="GO:0016192">
    <property type="term" value="P:vesicle-mediated transport"/>
    <property type="evidence" value="ECO:0007669"/>
    <property type="project" value="InterPro"/>
</dbReference>
<evidence type="ECO:0000256" key="1">
    <source>
        <dbReference type="SAM" id="Coils"/>
    </source>
</evidence>
<dbReference type="Gene3D" id="1.20.1050.80">
    <property type="entry name" value="VPS9 domain"/>
    <property type="match status" value="1"/>
</dbReference>
<dbReference type="InterPro" id="IPR045046">
    <property type="entry name" value="Vps9-like"/>
</dbReference>
<reference evidence="4 5" key="1">
    <citation type="submission" date="2019-07" db="EMBL/GenBank/DDBJ databases">
        <title>Genomes of Cafeteria roenbergensis.</title>
        <authorList>
            <person name="Fischer M.G."/>
            <person name="Hackl T."/>
            <person name="Roman M."/>
        </authorList>
    </citation>
    <scope>NUCLEOTIDE SEQUENCE [LARGE SCALE GENOMIC DNA]</scope>
    <source>
        <strain evidence="4 5">Cflag</strain>
    </source>
</reference>
<dbReference type="InterPro" id="IPR003123">
    <property type="entry name" value="VPS9"/>
</dbReference>
<protein>
    <recommendedName>
        <fullName evidence="3">VPS9 domain-containing protein</fullName>
    </recommendedName>
</protein>
<comment type="caution">
    <text evidence="4">The sequence shown here is derived from an EMBL/GenBank/DDBJ whole genome shotgun (WGS) entry which is preliminary data.</text>
</comment>
<evidence type="ECO:0000256" key="2">
    <source>
        <dbReference type="SAM" id="MobiDB-lite"/>
    </source>
</evidence>
<evidence type="ECO:0000313" key="5">
    <source>
        <dbReference type="Proteomes" id="UP000325113"/>
    </source>
</evidence>
<dbReference type="PROSITE" id="PS51205">
    <property type="entry name" value="VPS9"/>
    <property type="match status" value="1"/>
</dbReference>
<feature type="domain" description="VPS9" evidence="3">
    <location>
        <begin position="171"/>
        <end position="318"/>
    </location>
</feature>
<dbReference type="GO" id="GO:0030139">
    <property type="term" value="C:endocytic vesicle"/>
    <property type="evidence" value="ECO:0007669"/>
    <property type="project" value="TreeGrafter"/>
</dbReference>
<dbReference type="EMBL" id="VLTM01000089">
    <property type="protein sequence ID" value="KAA0155070.1"/>
    <property type="molecule type" value="Genomic_DNA"/>
</dbReference>
<dbReference type="GO" id="GO:0005829">
    <property type="term" value="C:cytosol"/>
    <property type="evidence" value="ECO:0007669"/>
    <property type="project" value="TreeGrafter"/>
</dbReference>
<evidence type="ECO:0000313" key="4">
    <source>
        <dbReference type="EMBL" id="KAA0155070.1"/>
    </source>
</evidence>
<gene>
    <name evidence="4" type="ORF">FNF31_06138</name>
</gene>
<dbReference type="InterPro" id="IPR037191">
    <property type="entry name" value="VPS9_dom_sf"/>
</dbReference>
<feature type="compositionally biased region" description="Gly residues" evidence="2">
    <location>
        <begin position="396"/>
        <end position="406"/>
    </location>
</feature>
<proteinExistence type="predicted"/>
<dbReference type="GO" id="GO:0005085">
    <property type="term" value="F:guanyl-nucleotide exchange factor activity"/>
    <property type="evidence" value="ECO:0007669"/>
    <property type="project" value="InterPro"/>
</dbReference>
<feature type="coiled-coil region" evidence="1">
    <location>
        <begin position="8"/>
        <end position="35"/>
    </location>
</feature>
<sequence length="667" mass="69215">MIRAFVVEVCAEAKAKAAEEAAAAAERAKAAAVERFDALSAGRTDGGRRVRPPPLDVEEGGVVDVERLRGFQTRLRKELASHAAFRHAFRLHQAESRRESAGLPCVGKDILAEAEARVWLAEAEGVAPPALSPAVARAVAAAEWTHIVAGAHRLLMAALRPVLYPSGPAARAVTQHLRARAWALGWVGPAELDCPEPPPQVRPALRLARDVFRCVGRFASPGDLVEAMTAACVCVSAAVEASMQMSGHCDVGADDLLPIVIWTVLRAGDAAAATLATDLMFAGRYAPAAVLRDHRGYFFTSVLSAAEFCRGADARMLRMEPSDMEARMRAAHASAALRVQLAVERGQAEEAGDGGPGSRLRRQQRRAAAPRGSFSDSSDDEDEDEDEEEEREGEGADGAAGSGAGAQGAALAAGDRAAAAAGGGGAADGHGDLPATVRLAADHAGDVDEAARRLLDQRLVRRAVAARARAERALLAIQAAQQEGSAEPCLAEPVLAEHEDAKGASAEEAPAEETSAEESSARETSAEETSAGHDLSGTPDMASAVVASLRALTAAQAPAGKGLPTVPVAAARRALGAAGPVSSAPQPAKERPVWSGAAVPALQRRAREALRRIDASLAAAEPSAPQEAAPSPDLPASNSIAQVWQGYLAAQAWAEQVQLHCARAEPQ</sequence>
<feature type="compositionally biased region" description="Acidic residues" evidence="2">
    <location>
        <begin position="377"/>
        <end position="392"/>
    </location>
</feature>
<dbReference type="GO" id="GO:0031267">
    <property type="term" value="F:small GTPase binding"/>
    <property type="evidence" value="ECO:0007669"/>
    <property type="project" value="TreeGrafter"/>
</dbReference>
<organism evidence="4 5">
    <name type="scientific">Cafeteria roenbergensis</name>
    <name type="common">Marine flagellate</name>
    <dbReference type="NCBI Taxonomy" id="33653"/>
    <lineage>
        <taxon>Eukaryota</taxon>
        <taxon>Sar</taxon>
        <taxon>Stramenopiles</taxon>
        <taxon>Bigyra</taxon>
        <taxon>Opalozoa</taxon>
        <taxon>Bicosoecida</taxon>
        <taxon>Cafeteriaceae</taxon>
        <taxon>Cafeteria</taxon>
    </lineage>
</organism>
<dbReference type="Pfam" id="PF02204">
    <property type="entry name" value="VPS9"/>
    <property type="match status" value="1"/>
</dbReference>